<keyword evidence="8" id="KW-1015">Disulfide bond</keyword>
<evidence type="ECO:0000313" key="13">
    <source>
        <dbReference type="Proteomes" id="UP000188145"/>
    </source>
</evidence>
<evidence type="ECO:0000256" key="5">
    <source>
        <dbReference type="ARBA" id="ARBA00022989"/>
    </source>
</evidence>
<dbReference type="GO" id="GO:0016020">
    <property type="term" value="C:membrane"/>
    <property type="evidence" value="ECO:0007669"/>
    <property type="project" value="UniProtKB-SubCell"/>
</dbReference>
<accession>A0A1Q2CT79</accession>
<comment type="subcellular location">
    <subcellularLocation>
        <location evidence="1">Membrane</location>
        <topology evidence="1">Multi-pass membrane protein</topology>
    </subcellularLocation>
</comment>
<dbReference type="InterPro" id="IPR012932">
    <property type="entry name" value="VKOR"/>
</dbReference>
<dbReference type="CDD" id="cd12922">
    <property type="entry name" value="VKOR_5"/>
    <property type="match status" value="1"/>
</dbReference>
<dbReference type="Proteomes" id="UP000188145">
    <property type="component" value="Chromosome"/>
</dbReference>
<evidence type="ECO:0000256" key="2">
    <source>
        <dbReference type="ARBA" id="ARBA00006214"/>
    </source>
</evidence>
<evidence type="ECO:0000256" key="9">
    <source>
        <dbReference type="ARBA" id="ARBA00023284"/>
    </source>
</evidence>
<dbReference type="AlphaFoldDB" id="A0A1Q2CT79"/>
<dbReference type="Pfam" id="PF07884">
    <property type="entry name" value="VKOR"/>
    <property type="match status" value="1"/>
</dbReference>
<dbReference type="InterPro" id="IPR041714">
    <property type="entry name" value="VKOR_Actinobacteria"/>
</dbReference>
<protein>
    <submittedName>
        <fullName evidence="12">Vitamin K epoxide reductase</fullName>
    </submittedName>
</protein>
<feature type="transmembrane region" description="Helical" evidence="10">
    <location>
        <begin position="172"/>
        <end position="194"/>
    </location>
</feature>
<dbReference type="Gene3D" id="1.20.1440.130">
    <property type="entry name" value="VKOR domain"/>
    <property type="match status" value="1"/>
</dbReference>
<dbReference type="GO" id="GO:0048038">
    <property type="term" value="F:quinone binding"/>
    <property type="evidence" value="ECO:0007669"/>
    <property type="project" value="UniProtKB-KW"/>
</dbReference>
<evidence type="ECO:0000259" key="11">
    <source>
        <dbReference type="SMART" id="SM00756"/>
    </source>
</evidence>
<feature type="transmembrane region" description="Helical" evidence="10">
    <location>
        <begin position="70"/>
        <end position="89"/>
    </location>
</feature>
<keyword evidence="4" id="KW-0874">Quinone</keyword>
<sequence>MPPDRSRYFLFGEMLLFATLSLVASFVLSYDAILLAKDPDTALACSINDIFDCAKVGLTPQANVFGFPNAFLGLISEPVVMTIAVASLFRTRFPKWFMFTANVVYLLGVIFAYWLLFQSTFVIGALCPWCVLVTISTTFVFWSMTHWNILEGNLYVSPGLLEKLRKFARDGWMSITLMAWLAVVVVIELLKWGFRVF</sequence>
<keyword evidence="3 10" id="KW-0812">Transmembrane</keyword>
<comment type="similarity">
    <text evidence="2">Belongs to the VKOR family.</text>
</comment>
<evidence type="ECO:0000256" key="8">
    <source>
        <dbReference type="ARBA" id="ARBA00023157"/>
    </source>
</evidence>
<organism evidence="12 13">
    <name type="scientific">Tessaracoccus aquimaris</name>
    <dbReference type="NCBI Taxonomy" id="1332264"/>
    <lineage>
        <taxon>Bacteria</taxon>
        <taxon>Bacillati</taxon>
        <taxon>Actinomycetota</taxon>
        <taxon>Actinomycetes</taxon>
        <taxon>Propionibacteriales</taxon>
        <taxon>Propionibacteriaceae</taxon>
        <taxon>Tessaracoccus</taxon>
    </lineage>
</organism>
<gene>
    <name evidence="12" type="ORF">BW730_09750</name>
</gene>
<feature type="transmembrane region" description="Helical" evidence="10">
    <location>
        <begin position="96"/>
        <end position="115"/>
    </location>
</feature>
<dbReference type="SMART" id="SM00756">
    <property type="entry name" value="VKc"/>
    <property type="match status" value="1"/>
</dbReference>
<evidence type="ECO:0000256" key="3">
    <source>
        <dbReference type="ARBA" id="ARBA00022692"/>
    </source>
</evidence>
<reference evidence="13" key="1">
    <citation type="submission" date="2017-02" db="EMBL/GenBank/DDBJ databases">
        <title>Tessaracoccus aquaemaris sp. nov., isolated from the intestine of a Korean rockfish, Sebastes schlegelii, in a marine aquaculture pond.</title>
        <authorList>
            <person name="Tak E.J."/>
            <person name="Bae J.-W."/>
        </authorList>
    </citation>
    <scope>NUCLEOTIDE SEQUENCE [LARGE SCALE GENOMIC DNA]</scope>
    <source>
        <strain evidence="13">NSG39</strain>
    </source>
</reference>
<dbReference type="KEGG" id="tes:BW730_09750"/>
<dbReference type="GO" id="GO:0016491">
    <property type="term" value="F:oxidoreductase activity"/>
    <property type="evidence" value="ECO:0007669"/>
    <property type="project" value="UniProtKB-KW"/>
</dbReference>
<evidence type="ECO:0000313" key="12">
    <source>
        <dbReference type="EMBL" id="AQP49306.1"/>
    </source>
</evidence>
<proteinExistence type="inferred from homology"/>
<keyword evidence="6" id="KW-0560">Oxidoreductase</keyword>
<feature type="transmembrane region" description="Helical" evidence="10">
    <location>
        <begin position="121"/>
        <end position="142"/>
    </location>
</feature>
<dbReference type="EMBL" id="CP019606">
    <property type="protein sequence ID" value="AQP49306.1"/>
    <property type="molecule type" value="Genomic_DNA"/>
</dbReference>
<name>A0A1Q2CT79_9ACTN</name>
<evidence type="ECO:0000256" key="10">
    <source>
        <dbReference type="SAM" id="Phobius"/>
    </source>
</evidence>
<keyword evidence="5 10" id="KW-1133">Transmembrane helix</keyword>
<dbReference type="InterPro" id="IPR038354">
    <property type="entry name" value="VKOR_sf"/>
</dbReference>
<keyword evidence="13" id="KW-1185">Reference proteome</keyword>
<dbReference type="STRING" id="1332264.BW730_09750"/>
<evidence type="ECO:0000256" key="6">
    <source>
        <dbReference type="ARBA" id="ARBA00023002"/>
    </source>
</evidence>
<feature type="domain" description="Vitamin K epoxide reductase" evidence="11">
    <location>
        <begin position="4"/>
        <end position="148"/>
    </location>
</feature>
<keyword evidence="9" id="KW-0676">Redox-active center</keyword>
<keyword evidence="7 10" id="KW-0472">Membrane</keyword>
<evidence type="ECO:0000256" key="1">
    <source>
        <dbReference type="ARBA" id="ARBA00004141"/>
    </source>
</evidence>
<evidence type="ECO:0000256" key="7">
    <source>
        <dbReference type="ARBA" id="ARBA00023136"/>
    </source>
</evidence>
<evidence type="ECO:0000256" key="4">
    <source>
        <dbReference type="ARBA" id="ARBA00022719"/>
    </source>
</evidence>